<gene>
    <name evidence="1" type="ORF">C8J55DRAFT_553932</name>
</gene>
<proteinExistence type="predicted"/>
<accession>A0A9W9E1V1</accession>
<evidence type="ECO:0000313" key="1">
    <source>
        <dbReference type="EMBL" id="KAJ4496207.1"/>
    </source>
</evidence>
<sequence>MPMAWPFGTSQAVKLGSCVVIMASITKSALYGSTNILKSHLEVDPHIIDEIDRRLRVNNGTEVPHAVEDMLLLLEENDQIYSGELSRLQSRIHLLSTQQQRLRESYRSTSSAPLLPKLNHLSLKYAGKTFDDAGFADVVKSRCLGNTEAQMMGIDPLRSLVLKFLDRTAASFEEVTEIFKPIAVLEKTRFRVLVKAHSCLCEWHRFYTCQGGLLDLGIDQDAIMQGIRLWIIILVQTCDRICR</sequence>
<dbReference type="Proteomes" id="UP001150238">
    <property type="component" value="Unassembled WGS sequence"/>
</dbReference>
<organism evidence="1 2">
    <name type="scientific">Lentinula lateritia</name>
    <dbReference type="NCBI Taxonomy" id="40482"/>
    <lineage>
        <taxon>Eukaryota</taxon>
        <taxon>Fungi</taxon>
        <taxon>Dikarya</taxon>
        <taxon>Basidiomycota</taxon>
        <taxon>Agaricomycotina</taxon>
        <taxon>Agaricomycetes</taxon>
        <taxon>Agaricomycetidae</taxon>
        <taxon>Agaricales</taxon>
        <taxon>Marasmiineae</taxon>
        <taxon>Omphalotaceae</taxon>
        <taxon>Lentinula</taxon>
    </lineage>
</organism>
<dbReference type="AlphaFoldDB" id="A0A9W9E1V1"/>
<protein>
    <submittedName>
        <fullName evidence="1">Uncharacterized protein</fullName>
    </submittedName>
</protein>
<reference evidence="1" key="1">
    <citation type="submission" date="2022-08" db="EMBL/GenBank/DDBJ databases">
        <authorList>
            <consortium name="DOE Joint Genome Institute"/>
            <person name="Min B."/>
            <person name="Riley R."/>
            <person name="Sierra-Patev S."/>
            <person name="Naranjo-Ortiz M."/>
            <person name="Looney B."/>
            <person name="Konkel Z."/>
            <person name="Slot J.C."/>
            <person name="Sakamoto Y."/>
            <person name="Steenwyk J.L."/>
            <person name="Rokas A."/>
            <person name="Carro J."/>
            <person name="Camarero S."/>
            <person name="Ferreira P."/>
            <person name="Molpeceres G."/>
            <person name="Ruiz-Duenas F.J."/>
            <person name="Serrano A."/>
            <person name="Henrissat B."/>
            <person name="Drula E."/>
            <person name="Hughes K.W."/>
            <person name="Mata J.L."/>
            <person name="Ishikawa N.K."/>
            <person name="Vargas-Isla R."/>
            <person name="Ushijima S."/>
            <person name="Smith C.A."/>
            <person name="Ahrendt S."/>
            <person name="Andreopoulos W."/>
            <person name="He G."/>
            <person name="Labutti K."/>
            <person name="Lipzen A."/>
            <person name="Ng V."/>
            <person name="Sandor L."/>
            <person name="Barry K."/>
            <person name="Martinez A.T."/>
            <person name="Xiao Y."/>
            <person name="Gibbons J.G."/>
            <person name="Terashima K."/>
            <person name="Hibbett D.S."/>
            <person name="Grigoriev I.V."/>
        </authorList>
    </citation>
    <scope>NUCLEOTIDE SEQUENCE</scope>
    <source>
        <strain evidence="1">Sp2 HRB7682 ss15</strain>
    </source>
</reference>
<name>A0A9W9E1V1_9AGAR</name>
<dbReference type="EMBL" id="JANVFS010000001">
    <property type="protein sequence ID" value="KAJ4496207.1"/>
    <property type="molecule type" value="Genomic_DNA"/>
</dbReference>
<reference evidence="1" key="2">
    <citation type="journal article" date="2023" name="Proc. Natl. Acad. Sci. U.S.A.">
        <title>A global phylogenomic analysis of the shiitake genus Lentinula.</title>
        <authorList>
            <person name="Sierra-Patev S."/>
            <person name="Min B."/>
            <person name="Naranjo-Ortiz M."/>
            <person name="Looney B."/>
            <person name="Konkel Z."/>
            <person name="Slot J.C."/>
            <person name="Sakamoto Y."/>
            <person name="Steenwyk J.L."/>
            <person name="Rokas A."/>
            <person name="Carro J."/>
            <person name="Camarero S."/>
            <person name="Ferreira P."/>
            <person name="Molpeceres G."/>
            <person name="Ruiz-Duenas F.J."/>
            <person name="Serrano A."/>
            <person name="Henrissat B."/>
            <person name="Drula E."/>
            <person name="Hughes K.W."/>
            <person name="Mata J.L."/>
            <person name="Ishikawa N.K."/>
            <person name="Vargas-Isla R."/>
            <person name="Ushijima S."/>
            <person name="Smith C.A."/>
            <person name="Donoghue J."/>
            <person name="Ahrendt S."/>
            <person name="Andreopoulos W."/>
            <person name="He G."/>
            <person name="LaButti K."/>
            <person name="Lipzen A."/>
            <person name="Ng V."/>
            <person name="Riley R."/>
            <person name="Sandor L."/>
            <person name="Barry K."/>
            <person name="Martinez A.T."/>
            <person name="Xiao Y."/>
            <person name="Gibbons J.G."/>
            <person name="Terashima K."/>
            <person name="Grigoriev I.V."/>
            <person name="Hibbett D."/>
        </authorList>
    </citation>
    <scope>NUCLEOTIDE SEQUENCE</scope>
    <source>
        <strain evidence="1">Sp2 HRB7682 ss15</strain>
    </source>
</reference>
<comment type="caution">
    <text evidence="1">The sequence shown here is derived from an EMBL/GenBank/DDBJ whole genome shotgun (WGS) entry which is preliminary data.</text>
</comment>
<evidence type="ECO:0000313" key="2">
    <source>
        <dbReference type="Proteomes" id="UP001150238"/>
    </source>
</evidence>